<evidence type="ECO:0000313" key="1">
    <source>
        <dbReference type="EMBL" id="EFN63117.1"/>
    </source>
</evidence>
<feature type="non-terminal residue" evidence="1">
    <location>
        <position position="1"/>
    </location>
</feature>
<keyword evidence="2" id="KW-1185">Reference proteome</keyword>
<name>E2ATY6_CAMFO</name>
<gene>
    <name evidence="1" type="ORF">EAG_07795</name>
</gene>
<dbReference type="OrthoDB" id="6328726at2759"/>
<reference evidence="1 2" key="1">
    <citation type="journal article" date="2010" name="Science">
        <title>Genomic comparison of the ants Camponotus floridanus and Harpegnathos saltator.</title>
        <authorList>
            <person name="Bonasio R."/>
            <person name="Zhang G."/>
            <person name="Ye C."/>
            <person name="Mutti N.S."/>
            <person name="Fang X."/>
            <person name="Qin N."/>
            <person name="Donahue G."/>
            <person name="Yang P."/>
            <person name="Li Q."/>
            <person name="Li C."/>
            <person name="Zhang P."/>
            <person name="Huang Z."/>
            <person name="Berger S.L."/>
            <person name="Reinberg D."/>
            <person name="Wang J."/>
            <person name="Liebig J."/>
        </authorList>
    </citation>
    <scope>NUCLEOTIDE SEQUENCE [LARGE SCALE GENOMIC DNA]</scope>
    <source>
        <strain evidence="2">C129</strain>
    </source>
</reference>
<dbReference type="InParanoid" id="E2ATY6"/>
<proteinExistence type="predicted"/>
<evidence type="ECO:0000313" key="2">
    <source>
        <dbReference type="Proteomes" id="UP000000311"/>
    </source>
</evidence>
<sequence length="48" mass="5754">FHCVQRSRILSLVRRRWEDECWEPYTKEIASGCDCMWPVTSLGEINDH</sequence>
<dbReference type="EMBL" id="GL442747">
    <property type="protein sequence ID" value="EFN63117.1"/>
    <property type="molecule type" value="Genomic_DNA"/>
</dbReference>
<feature type="non-terminal residue" evidence="1">
    <location>
        <position position="48"/>
    </location>
</feature>
<protein>
    <submittedName>
        <fullName evidence="1">Uncharacterized protein</fullName>
    </submittedName>
</protein>
<dbReference type="Proteomes" id="UP000000311">
    <property type="component" value="Unassembled WGS sequence"/>
</dbReference>
<dbReference type="AlphaFoldDB" id="E2ATY6"/>
<organism evidence="2">
    <name type="scientific">Camponotus floridanus</name>
    <name type="common">Florida carpenter ant</name>
    <dbReference type="NCBI Taxonomy" id="104421"/>
    <lineage>
        <taxon>Eukaryota</taxon>
        <taxon>Metazoa</taxon>
        <taxon>Ecdysozoa</taxon>
        <taxon>Arthropoda</taxon>
        <taxon>Hexapoda</taxon>
        <taxon>Insecta</taxon>
        <taxon>Pterygota</taxon>
        <taxon>Neoptera</taxon>
        <taxon>Endopterygota</taxon>
        <taxon>Hymenoptera</taxon>
        <taxon>Apocrita</taxon>
        <taxon>Aculeata</taxon>
        <taxon>Formicoidea</taxon>
        <taxon>Formicidae</taxon>
        <taxon>Formicinae</taxon>
        <taxon>Camponotus</taxon>
    </lineage>
</organism>
<accession>E2ATY6</accession>